<organism evidence="2 3">
    <name type="scientific">Olea europaea subsp. europaea</name>
    <dbReference type="NCBI Taxonomy" id="158383"/>
    <lineage>
        <taxon>Eukaryota</taxon>
        <taxon>Viridiplantae</taxon>
        <taxon>Streptophyta</taxon>
        <taxon>Embryophyta</taxon>
        <taxon>Tracheophyta</taxon>
        <taxon>Spermatophyta</taxon>
        <taxon>Magnoliopsida</taxon>
        <taxon>eudicotyledons</taxon>
        <taxon>Gunneridae</taxon>
        <taxon>Pentapetalae</taxon>
        <taxon>asterids</taxon>
        <taxon>lamiids</taxon>
        <taxon>Lamiales</taxon>
        <taxon>Oleaceae</taxon>
        <taxon>Oleeae</taxon>
        <taxon>Olea</taxon>
    </lineage>
</organism>
<dbReference type="AlphaFoldDB" id="A0A8S0SUU5"/>
<gene>
    <name evidence="2" type="ORF">OLEA9_A075950</name>
</gene>
<evidence type="ECO:0000256" key="1">
    <source>
        <dbReference type="SAM" id="SignalP"/>
    </source>
</evidence>
<dbReference type="Gramene" id="OE9A075950T1">
    <property type="protein sequence ID" value="OE9A075950C1"/>
    <property type="gene ID" value="OE9A075950"/>
</dbReference>
<dbReference type="Proteomes" id="UP000594638">
    <property type="component" value="Unassembled WGS sequence"/>
</dbReference>
<protein>
    <recommendedName>
        <fullName evidence="4">Secreted protein</fullName>
    </recommendedName>
</protein>
<sequence length="83" mass="8818">MGRQIIILALVFFTIFRMTLATRKHNDAHALIGDGVIVTTSGGNTDATPVGRPFLTRTFHNLALGPSTSAAIRLEVTIVASAL</sequence>
<evidence type="ECO:0000313" key="2">
    <source>
        <dbReference type="EMBL" id="CAA2995465.1"/>
    </source>
</evidence>
<keyword evidence="3" id="KW-1185">Reference proteome</keyword>
<dbReference type="EMBL" id="CACTIH010005501">
    <property type="protein sequence ID" value="CAA2995465.1"/>
    <property type="molecule type" value="Genomic_DNA"/>
</dbReference>
<reference evidence="2 3" key="1">
    <citation type="submission" date="2019-12" db="EMBL/GenBank/DDBJ databases">
        <authorList>
            <person name="Alioto T."/>
            <person name="Alioto T."/>
            <person name="Gomez Garrido J."/>
        </authorList>
    </citation>
    <scope>NUCLEOTIDE SEQUENCE [LARGE SCALE GENOMIC DNA]</scope>
</reference>
<evidence type="ECO:0000313" key="3">
    <source>
        <dbReference type="Proteomes" id="UP000594638"/>
    </source>
</evidence>
<name>A0A8S0SUU5_OLEEU</name>
<accession>A0A8S0SUU5</accession>
<comment type="caution">
    <text evidence="2">The sequence shown here is derived from an EMBL/GenBank/DDBJ whole genome shotgun (WGS) entry which is preliminary data.</text>
</comment>
<feature type="signal peptide" evidence="1">
    <location>
        <begin position="1"/>
        <end position="21"/>
    </location>
</feature>
<proteinExistence type="predicted"/>
<feature type="chain" id="PRO_5035808831" description="Secreted protein" evidence="1">
    <location>
        <begin position="22"/>
        <end position="83"/>
    </location>
</feature>
<keyword evidence="1" id="KW-0732">Signal</keyword>
<evidence type="ECO:0008006" key="4">
    <source>
        <dbReference type="Google" id="ProtNLM"/>
    </source>
</evidence>